<dbReference type="Proteomes" id="UP000562415">
    <property type="component" value="Unassembled WGS sequence"/>
</dbReference>
<dbReference type="InterPro" id="IPR040673">
    <property type="entry name" value="CCDC81_HU_dom_2"/>
</dbReference>
<dbReference type="EMBL" id="VYZH01011593">
    <property type="protein sequence ID" value="NWS50884.1"/>
    <property type="molecule type" value="Genomic_DNA"/>
</dbReference>
<accession>A0A7K5G1Q1</accession>
<evidence type="ECO:0000313" key="3">
    <source>
        <dbReference type="Proteomes" id="UP000562415"/>
    </source>
</evidence>
<gene>
    <name evidence="2" type="primary">Ccdc81_2</name>
    <name evidence="2" type="ORF">PROATE_R15593</name>
</gene>
<reference evidence="2 3" key="1">
    <citation type="submission" date="2019-09" db="EMBL/GenBank/DDBJ databases">
        <title>Bird 10,000 Genomes (B10K) Project - Family phase.</title>
        <authorList>
            <person name="Zhang G."/>
        </authorList>
    </citation>
    <scope>NUCLEOTIDE SEQUENCE [LARGE SCALE GENOMIC DNA]</scope>
    <source>
        <strain evidence="2">B10K-DU-017-47</strain>
    </source>
</reference>
<protein>
    <submittedName>
        <fullName evidence="2">CCD81 protein</fullName>
    </submittedName>
</protein>
<name>A0A7K5G1Q1_PROAR</name>
<organism evidence="2 3">
    <name type="scientific">Probosciger aterrimus</name>
    <name type="common">Palm cockatoo</name>
    <dbReference type="NCBI Taxonomy" id="141839"/>
    <lineage>
        <taxon>Eukaryota</taxon>
        <taxon>Metazoa</taxon>
        <taxon>Chordata</taxon>
        <taxon>Craniata</taxon>
        <taxon>Vertebrata</taxon>
        <taxon>Euteleostomi</taxon>
        <taxon>Archelosauria</taxon>
        <taxon>Archosauria</taxon>
        <taxon>Dinosauria</taxon>
        <taxon>Saurischia</taxon>
        <taxon>Theropoda</taxon>
        <taxon>Coelurosauria</taxon>
        <taxon>Aves</taxon>
        <taxon>Neognathae</taxon>
        <taxon>Neoaves</taxon>
        <taxon>Telluraves</taxon>
        <taxon>Australaves</taxon>
        <taxon>Psittaciformes</taxon>
        <taxon>Cacatuidae</taxon>
        <taxon>Probosciger</taxon>
    </lineage>
</organism>
<feature type="non-terminal residue" evidence="2">
    <location>
        <position position="1"/>
    </location>
</feature>
<feature type="non-terminal residue" evidence="2">
    <location>
        <position position="106"/>
    </location>
</feature>
<dbReference type="AlphaFoldDB" id="A0A7K5G1Q1"/>
<dbReference type="OrthoDB" id="125906at2759"/>
<comment type="caution">
    <text evidence="2">The sequence shown here is derived from an EMBL/GenBank/DDBJ whole genome shotgun (WGS) entry which is preliminary data.</text>
</comment>
<evidence type="ECO:0000313" key="2">
    <source>
        <dbReference type="EMBL" id="NWS50884.1"/>
    </source>
</evidence>
<sequence>LLQGVRIPTLGSFDVVSTRIQIGNRPVTLRRPAFRVAWSLGSAHNLMDNGDLPGDKELEPLHYSKVATAARVSRRKARCCILGTTSLLSRCLGKGWNVALILRDVG</sequence>
<dbReference type="Pfam" id="PF18289">
    <property type="entry name" value="HU-CCDC81_euk_2"/>
    <property type="match status" value="1"/>
</dbReference>
<keyword evidence="3" id="KW-1185">Reference proteome</keyword>
<feature type="domain" description="CCDC81 HU" evidence="1">
    <location>
        <begin position="58"/>
        <end position="106"/>
    </location>
</feature>
<proteinExistence type="predicted"/>
<evidence type="ECO:0000259" key="1">
    <source>
        <dbReference type="Pfam" id="PF18289"/>
    </source>
</evidence>